<gene>
    <name evidence="1" type="ORF">ASIM_LOCUS20130</name>
</gene>
<reference evidence="1 2" key="2">
    <citation type="submission" date="2018-11" db="EMBL/GenBank/DDBJ databases">
        <authorList>
            <consortium name="Pathogen Informatics"/>
        </authorList>
    </citation>
    <scope>NUCLEOTIDE SEQUENCE [LARGE SCALE GENOMIC DNA]</scope>
</reference>
<reference evidence="3" key="1">
    <citation type="submission" date="2017-02" db="UniProtKB">
        <authorList>
            <consortium name="WormBaseParasite"/>
        </authorList>
    </citation>
    <scope>IDENTIFICATION</scope>
</reference>
<accession>A0A0M3KID4</accession>
<keyword evidence="2" id="KW-1185">Reference proteome</keyword>
<dbReference type="AlphaFoldDB" id="A0A0M3KID4"/>
<proteinExistence type="predicted"/>
<evidence type="ECO:0000313" key="2">
    <source>
        <dbReference type="Proteomes" id="UP000267096"/>
    </source>
</evidence>
<evidence type="ECO:0000313" key="3">
    <source>
        <dbReference type="WBParaSite" id="ASIM_0002075301-mRNA-1"/>
    </source>
</evidence>
<evidence type="ECO:0000313" key="1">
    <source>
        <dbReference type="EMBL" id="VDK74469.1"/>
    </source>
</evidence>
<name>A0A0M3KID4_ANISI</name>
<dbReference type="EMBL" id="UYRR01038757">
    <property type="protein sequence ID" value="VDK74469.1"/>
    <property type="molecule type" value="Genomic_DNA"/>
</dbReference>
<protein>
    <submittedName>
        <fullName evidence="1 3">Uncharacterized protein</fullName>
    </submittedName>
</protein>
<sequence length="115" mass="13460">MDMDVHTSRDVVLVLRWLLPFVRRWTLPRIGCGGNRFPASAEFWRLCRKLARFDDSVDRYYPLMNWSTMETAVATVSIVAAVQADFDDSADDVDDFENLQMLCDERNDSRQFLYL</sequence>
<organism evidence="3">
    <name type="scientific">Anisakis simplex</name>
    <name type="common">Herring worm</name>
    <dbReference type="NCBI Taxonomy" id="6269"/>
    <lineage>
        <taxon>Eukaryota</taxon>
        <taxon>Metazoa</taxon>
        <taxon>Ecdysozoa</taxon>
        <taxon>Nematoda</taxon>
        <taxon>Chromadorea</taxon>
        <taxon>Rhabditida</taxon>
        <taxon>Spirurina</taxon>
        <taxon>Ascaridomorpha</taxon>
        <taxon>Ascaridoidea</taxon>
        <taxon>Anisakidae</taxon>
        <taxon>Anisakis</taxon>
        <taxon>Anisakis simplex complex</taxon>
    </lineage>
</organism>
<dbReference type="WBParaSite" id="ASIM_0002075301-mRNA-1">
    <property type="protein sequence ID" value="ASIM_0002075301-mRNA-1"/>
    <property type="gene ID" value="ASIM_0002075301"/>
</dbReference>
<dbReference type="Proteomes" id="UP000267096">
    <property type="component" value="Unassembled WGS sequence"/>
</dbReference>